<organism evidence="3 4">
    <name type="scientific">Capnocytophaga bilenii</name>
    <dbReference type="NCBI Taxonomy" id="2819369"/>
    <lineage>
        <taxon>Bacteria</taxon>
        <taxon>Pseudomonadati</taxon>
        <taxon>Bacteroidota</taxon>
        <taxon>Flavobacteriia</taxon>
        <taxon>Flavobacteriales</taxon>
        <taxon>Flavobacteriaceae</taxon>
        <taxon>Capnocytophaga</taxon>
    </lineage>
</organism>
<dbReference type="Proteomes" id="UP000681610">
    <property type="component" value="Unassembled WGS sequence"/>
</dbReference>
<evidence type="ECO:0000256" key="1">
    <source>
        <dbReference type="SAM" id="Phobius"/>
    </source>
</evidence>
<dbReference type="InterPro" id="IPR037185">
    <property type="entry name" value="EmrE-like"/>
</dbReference>
<dbReference type="PANTHER" id="PTHR22911">
    <property type="entry name" value="ACYL-MALONYL CONDENSING ENZYME-RELATED"/>
    <property type="match status" value="1"/>
</dbReference>
<evidence type="ECO:0000313" key="3">
    <source>
        <dbReference type="EMBL" id="MBO1885178.1"/>
    </source>
</evidence>
<proteinExistence type="predicted"/>
<comment type="caution">
    <text evidence="3">The sequence shown here is derived from an EMBL/GenBank/DDBJ whole genome shotgun (WGS) entry which is preliminary data.</text>
</comment>
<protein>
    <submittedName>
        <fullName evidence="3">DMT family transporter</fullName>
    </submittedName>
</protein>
<accession>A0ABS3Q0Q9</accession>
<feature type="transmembrane region" description="Helical" evidence="1">
    <location>
        <begin position="268"/>
        <end position="287"/>
    </location>
</feature>
<feature type="transmembrane region" description="Helical" evidence="1">
    <location>
        <begin position="244"/>
        <end position="262"/>
    </location>
</feature>
<sequence length="294" mass="32529">MKDIVKGYLAAFISAATYGMIPLFMIPIKQEGFSVDASLFYRFIVTSICLAIYFGYKRESLRISFRELVIFMVLGILYSLSAEFLFASYDLLTPGIASTIFFMYPLIVALVLGIFFKERITIPTIIALIVVLIGVFLLSVKDMNNFTINYFGALVSLLGALSYSLYMVIVNKSKIAASSVKVSFYSTLFSATYFLIKLYITGNTLPIPSISMGCFLTTFGIVTTLLSLLTLIYAIRMIGSTPTAIIGVVEPVVAIAISIWIFKQEELTINLLIGVVLIVTAVTFDVLQHTKKTQ</sequence>
<feature type="domain" description="EamA" evidence="2">
    <location>
        <begin position="151"/>
        <end position="283"/>
    </location>
</feature>
<gene>
    <name evidence="3" type="ORF">J4N46_12335</name>
</gene>
<keyword evidence="1" id="KW-1133">Transmembrane helix</keyword>
<dbReference type="Gene3D" id="1.10.3730.20">
    <property type="match status" value="1"/>
</dbReference>
<evidence type="ECO:0000259" key="2">
    <source>
        <dbReference type="Pfam" id="PF00892"/>
    </source>
</evidence>
<feature type="transmembrane region" description="Helical" evidence="1">
    <location>
        <begin position="39"/>
        <end position="56"/>
    </location>
</feature>
<keyword evidence="1" id="KW-0812">Transmembrane</keyword>
<dbReference type="Pfam" id="PF00892">
    <property type="entry name" value="EamA"/>
    <property type="match status" value="2"/>
</dbReference>
<feature type="transmembrane region" description="Helical" evidence="1">
    <location>
        <begin position="68"/>
        <end position="89"/>
    </location>
</feature>
<feature type="transmembrane region" description="Helical" evidence="1">
    <location>
        <begin position="7"/>
        <end position="27"/>
    </location>
</feature>
<feature type="transmembrane region" description="Helical" evidence="1">
    <location>
        <begin position="206"/>
        <end position="232"/>
    </location>
</feature>
<keyword evidence="4" id="KW-1185">Reference proteome</keyword>
<feature type="transmembrane region" description="Helical" evidence="1">
    <location>
        <begin position="95"/>
        <end position="115"/>
    </location>
</feature>
<keyword evidence="1" id="KW-0472">Membrane</keyword>
<dbReference type="PANTHER" id="PTHR22911:SF137">
    <property type="entry name" value="SOLUTE CARRIER FAMILY 35 MEMBER G2-RELATED"/>
    <property type="match status" value="1"/>
</dbReference>
<name>A0ABS3Q0Q9_9FLAO</name>
<feature type="transmembrane region" description="Helical" evidence="1">
    <location>
        <begin position="182"/>
        <end position="200"/>
    </location>
</feature>
<feature type="transmembrane region" description="Helical" evidence="1">
    <location>
        <begin position="146"/>
        <end position="170"/>
    </location>
</feature>
<dbReference type="RefSeq" id="WP_208059527.1">
    <property type="nucleotide sequence ID" value="NZ_JAGDYP010000015.1"/>
</dbReference>
<feature type="domain" description="EamA" evidence="2">
    <location>
        <begin position="6"/>
        <end position="139"/>
    </location>
</feature>
<dbReference type="InterPro" id="IPR000620">
    <property type="entry name" value="EamA_dom"/>
</dbReference>
<dbReference type="SUPFAM" id="SSF103481">
    <property type="entry name" value="Multidrug resistance efflux transporter EmrE"/>
    <property type="match status" value="2"/>
</dbReference>
<reference evidence="3 4" key="1">
    <citation type="submission" date="2021-03" db="EMBL/GenBank/DDBJ databases">
        <title>Isolation and description of Capnocytophaga bilenii sp. nov., a novel Capnocytophaga species, isolated from a gingivitis subject.</title>
        <authorList>
            <person name="Antezack A."/>
            <person name="Monnet-Corti V."/>
            <person name="La Scola B."/>
        </authorList>
    </citation>
    <scope>NUCLEOTIDE SEQUENCE [LARGE SCALE GENOMIC DNA]</scope>
    <source>
        <strain evidence="3 4">Marseille-Q4570</strain>
    </source>
</reference>
<evidence type="ECO:0000313" key="4">
    <source>
        <dbReference type="Proteomes" id="UP000681610"/>
    </source>
</evidence>
<feature type="transmembrane region" description="Helical" evidence="1">
    <location>
        <begin position="122"/>
        <end position="140"/>
    </location>
</feature>
<dbReference type="EMBL" id="JAGDYP010000015">
    <property type="protein sequence ID" value="MBO1885178.1"/>
    <property type="molecule type" value="Genomic_DNA"/>
</dbReference>